<evidence type="ECO:0000259" key="23">
    <source>
        <dbReference type="Pfam" id="PF03070"/>
    </source>
</evidence>
<evidence type="ECO:0000256" key="10">
    <source>
        <dbReference type="ARBA" id="ARBA00022777"/>
    </source>
</evidence>
<dbReference type="GO" id="GO:0000287">
    <property type="term" value="F:magnesium ion binding"/>
    <property type="evidence" value="ECO:0007669"/>
    <property type="project" value="UniProtKB-UniRule"/>
</dbReference>
<dbReference type="SUPFAM" id="SSF48613">
    <property type="entry name" value="Heme oxygenase-like"/>
    <property type="match status" value="1"/>
</dbReference>
<comment type="pathway">
    <text evidence="5">Cofactor biosynthesis; thiamine diphosphate biosynthesis; 4-amino-2-methyl-5-diphosphomethylpyrimidine from 5-amino-1-(5-phospho-D-ribosyl)imidazole: step 3/3.</text>
</comment>
<name>A0A0F6WS16_9CORY</name>
<dbReference type="InterPro" id="IPR034291">
    <property type="entry name" value="TMP_synthase"/>
</dbReference>
<comment type="pathway">
    <text evidence="6 21">Cofactor biosynthesis; thiamine diphosphate biosynthesis; thiamine phosphate from 4-amino-2-methyl-5-diphosphomethylpyrimidine and 4-methyl-5-(2-phosphoethyl)-thiazole: step 1/1.</text>
</comment>
<dbReference type="InterPro" id="IPR022998">
    <property type="entry name" value="ThiamineP_synth_TenI"/>
</dbReference>
<dbReference type="SUPFAM" id="SSF51391">
    <property type="entry name" value="Thiamin phosphate synthase"/>
    <property type="match status" value="1"/>
</dbReference>
<feature type="binding site" evidence="21">
    <location>
        <position position="107"/>
    </location>
    <ligand>
        <name>4-amino-2-methyl-5-(diphosphooxymethyl)pyrimidine</name>
        <dbReference type="ChEBI" id="CHEBI:57841"/>
    </ligand>
</feature>
<dbReference type="Gene3D" id="3.20.20.70">
    <property type="entry name" value="Aldolase class I"/>
    <property type="match status" value="1"/>
</dbReference>
<keyword evidence="11" id="KW-0067">ATP-binding</keyword>
<evidence type="ECO:0000256" key="3">
    <source>
        <dbReference type="ARBA" id="ARBA00003814"/>
    </source>
</evidence>
<evidence type="ECO:0000259" key="24">
    <source>
        <dbReference type="Pfam" id="PF08543"/>
    </source>
</evidence>
<comment type="cofactor">
    <cofactor evidence="21">
        <name>Mg(2+)</name>
        <dbReference type="ChEBI" id="CHEBI:18420"/>
    </cofactor>
    <text evidence="21">Binds 1 Mg(2+) ion per subunit.</text>
</comment>
<evidence type="ECO:0000256" key="17">
    <source>
        <dbReference type="ARBA" id="ARBA00047883"/>
    </source>
</evidence>
<evidence type="ECO:0000256" key="9">
    <source>
        <dbReference type="ARBA" id="ARBA00022741"/>
    </source>
</evidence>
<dbReference type="GO" id="GO:0004789">
    <property type="term" value="F:thiamine-phosphate diphosphorylase activity"/>
    <property type="evidence" value="ECO:0007669"/>
    <property type="project" value="UniProtKB-UniRule"/>
</dbReference>
<evidence type="ECO:0000256" key="11">
    <source>
        <dbReference type="ARBA" id="ARBA00022840"/>
    </source>
</evidence>
<reference evidence="25 26" key="1">
    <citation type="submission" date="2015-04" db="EMBL/GenBank/DDBJ databases">
        <title>Complete Genome Sequence of Brevibacterium flavum ATCC 15168.</title>
        <authorList>
            <person name="Ahn J."/>
            <person name="Park G."/>
            <person name="Jeon W."/>
            <person name="Jang Y."/>
            <person name="Jang M."/>
            <person name="Lee H."/>
            <person name="Lee H."/>
        </authorList>
    </citation>
    <scope>NUCLEOTIDE SEQUENCE [LARGE SCALE GENOMIC DNA]</scope>
    <source>
        <strain evidence="25 26">ATCC 15168</strain>
    </source>
</reference>
<dbReference type="NCBIfam" id="TIGR00693">
    <property type="entry name" value="thiE"/>
    <property type="match status" value="1"/>
</dbReference>
<protein>
    <recommendedName>
        <fullName evidence="21">Thiamine-phosphate synthase</fullName>
        <shortName evidence="21">TP synthase</shortName>
        <shortName evidence="21">TPS</shortName>
        <ecNumber evidence="21">2.5.1.3</ecNumber>
    </recommendedName>
    <alternativeName>
        <fullName evidence="21">Thiamine-phosphate pyrophosphorylase</fullName>
        <shortName evidence="21">TMP pyrophosphorylase</shortName>
        <shortName evidence="21">TMP-PPase</shortName>
    </alternativeName>
</protein>
<evidence type="ECO:0000256" key="14">
    <source>
        <dbReference type="ARBA" id="ARBA00023268"/>
    </source>
</evidence>
<dbReference type="HAMAP" id="MF_00097">
    <property type="entry name" value="TMP_synthase"/>
    <property type="match status" value="1"/>
</dbReference>
<comment type="catalytic activity">
    <reaction evidence="17 21">
        <text>2-[(2R,5Z)-2-carboxy-4-methylthiazol-5(2H)-ylidene]ethyl phosphate + 4-amino-2-methyl-5-(diphosphooxymethyl)pyrimidine + 2 H(+) = thiamine phosphate + CO2 + diphosphate</text>
        <dbReference type="Rhea" id="RHEA:47844"/>
        <dbReference type="ChEBI" id="CHEBI:15378"/>
        <dbReference type="ChEBI" id="CHEBI:16526"/>
        <dbReference type="ChEBI" id="CHEBI:33019"/>
        <dbReference type="ChEBI" id="CHEBI:37575"/>
        <dbReference type="ChEBI" id="CHEBI:57841"/>
        <dbReference type="ChEBI" id="CHEBI:62899"/>
        <dbReference type="EC" id="2.5.1.3"/>
    </reaction>
</comment>
<dbReference type="GO" id="GO:0005524">
    <property type="term" value="F:ATP binding"/>
    <property type="evidence" value="ECO:0007669"/>
    <property type="project" value="UniProtKB-KW"/>
</dbReference>
<comment type="similarity">
    <text evidence="19">In the central section; belongs to the ThiD family.</text>
</comment>
<feature type="binding site" evidence="21">
    <location>
        <position position="69"/>
    </location>
    <ligand>
        <name>4-amino-2-methyl-5-(diphosphooxymethyl)pyrimidine</name>
        <dbReference type="ChEBI" id="CHEBI:57841"/>
    </ligand>
</feature>
<dbReference type="InterPro" id="IPR013785">
    <property type="entry name" value="Aldolase_TIM"/>
</dbReference>
<dbReference type="InterPro" id="IPR004305">
    <property type="entry name" value="Thiaminase-2/PQQC"/>
</dbReference>
<feature type="binding site" evidence="21">
    <location>
        <begin position="37"/>
        <end position="41"/>
    </location>
    <ligand>
        <name>4-amino-2-methyl-5-(diphosphooxymethyl)pyrimidine</name>
        <dbReference type="ChEBI" id="CHEBI:57841"/>
    </ligand>
</feature>
<proteinExistence type="inferred from homology"/>
<feature type="domain" description="Pyridoxamine kinase/Phosphomethylpyrimidine kinase" evidence="24">
    <location>
        <begin position="251"/>
        <end position="498"/>
    </location>
</feature>
<evidence type="ECO:0000256" key="2">
    <source>
        <dbReference type="ARBA" id="ARBA00000565"/>
    </source>
</evidence>
<feature type="domain" description="Thiamine phosphate synthase/TenI" evidence="22">
    <location>
        <begin position="6"/>
        <end position="197"/>
    </location>
</feature>
<keyword evidence="26" id="KW-1185">Reference proteome</keyword>
<dbReference type="Gene3D" id="1.20.910.10">
    <property type="entry name" value="Heme oxygenase-like"/>
    <property type="match status" value="1"/>
</dbReference>
<gene>
    <name evidence="21" type="primary">thiE</name>
    <name evidence="25" type="ORF">YH66_07720</name>
</gene>
<dbReference type="InterPro" id="IPR036206">
    <property type="entry name" value="ThiamineP_synth_sf"/>
</dbReference>
<comment type="catalytic activity">
    <reaction evidence="16 21">
        <text>2-(2-carboxy-4-methylthiazol-5-yl)ethyl phosphate + 4-amino-2-methyl-5-(diphosphooxymethyl)pyrimidine + 2 H(+) = thiamine phosphate + CO2 + diphosphate</text>
        <dbReference type="Rhea" id="RHEA:47848"/>
        <dbReference type="ChEBI" id="CHEBI:15378"/>
        <dbReference type="ChEBI" id="CHEBI:16526"/>
        <dbReference type="ChEBI" id="CHEBI:33019"/>
        <dbReference type="ChEBI" id="CHEBI:37575"/>
        <dbReference type="ChEBI" id="CHEBI:57841"/>
        <dbReference type="ChEBI" id="CHEBI:62890"/>
        <dbReference type="EC" id="2.5.1.3"/>
    </reaction>
</comment>
<evidence type="ECO:0000313" key="26">
    <source>
        <dbReference type="Proteomes" id="UP000034037"/>
    </source>
</evidence>
<feature type="binding site" evidence="21">
    <location>
        <position position="70"/>
    </location>
    <ligand>
        <name>Mg(2+)</name>
        <dbReference type="ChEBI" id="CHEBI:18420"/>
    </ligand>
</feature>
<dbReference type="Pfam" id="PF08543">
    <property type="entry name" value="Phos_pyr_kin"/>
    <property type="match status" value="1"/>
</dbReference>
<evidence type="ECO:0000313" key="25">
    <source>
        <dbReference type="EMBL" id="AKF28967.1"/>
    </source>
</evidence>
<organism evidence="25 26">
    <name type="scientific">[Brevibacterium] flavum</name>
    <dbReference type="NCBI Taxonomy" id="92706"/>
    <lineage>
        <taxon>Bacteria</taxon>
        <taxon>Bacillati</taxon>
        <taxon>Actinomycetota</taxon>
        <taxon>Actinomycetes</taxon>
        <taxon>Mycobacteriales</taxon>
        <taxon>Corynebacteriaceae</taxon>
        <taxon>Corynebacterium</taxon>
    </lineage>
</organism>
<comment type="catalytic activity">
    <reaction evidence="15 21">
        <text>4-methyl-5-(2-phosphooxyethyl)-thiazole + 4-amino-2-methyl-5-(diphosphooxymethyl)pyrimidine + H(+) = thiamine phosphate + diphosphate</text>
        <dbReference type="Rhea" id="RHEA:22328"/>
        <dbReference type="ChEBI" id="CHEBI:15378"/>
        <dbReference type="ChEBI" id="CHEBI:33019"/>
        <dbReference type="ChEBI" id="CHEBI:37575"/>
        <dbReference type="ChEBI" id="CHEBI:57841"/>
        <dbReference type="ChEBI" id="CHEBI:58296"/>
        <dbReference type="EC" id="2.5.1.3"/>
    </reaction>
</comment>
<comment type="similarity">
    <text evidence="21">Belongs to the thiamine-phosphate synthase family.</text>
</comment>
<dbReference type="PANTHER" id="PTHR20858:SF17">
    <property type="entry name" value="HYDROXYMETHYLPYRIMIDINE_PHOSPHOMETHYLPYRIMIDINE KINASE THI20-RELATED"/>
    <property type="match status" value="1"/>
</dbReference>
<evidence type="ECO:0000259" key="22">
    <source>
        <dbReference type="Pfam" id="PF02581"/>
    </source>
</evidence>
<dbReference type="CDD" id="cd19365">
    <property type="entry name" value="TenA_C-like"/>
    <property type="match status" value="1"/>
</dbReference>
<comment type="similarity">
    <text evidence="20">In the C-terminal section; belongs to the thiaminase-2 family.</text>
</comment>
<dbReference type="UniPathway" id="UPA00060">
    <property type="reaction ID" value="UER00138"/>
</dbReference>
<dbReference type="RefSeq" id="WP_003863747.1">
    <property type="nucleotide sequence ID" value="NZ_CP011309.1"/>
</dbReference>
<feature type="binding site" evidence="21">
    <location>
        <begin position="140"/>
        <end position="142"/>
    </location>
    <ligand>
        <name>2-[(2R,5Z)-2-carboxy-4-methylthiazol-5(2H)-ylidene]ethyl phosphate</name>
        <dbReference type="ChEBI" id="CHEBI:62899"/>
    </ligand>
</feature>
<dbReference type="Pfam" id="PF03070">
    <property type="entry name" value="TENA_THI-4"/>
    <property type="match status" value="1"/>
</dbReference>
<keyword evidence="8 21" id="KW-0479">Metal-binding</keyword>
<dbReference type="Proteomes" id="UP000034037">
    <property type="component" value="Chromosome"/>
</dbReference>
<dbReference type="NCBIfam" id="NF011301">
    <property type="entry name" value="PRK14713.1"/>
    <property type="match status" value="1"/>
</dbReference>
<dbReference type="HOGENOM" id="CLU_020520_2_0_11"/>
<accession>A0A0F6WS16</accession>
<comment type="catalytic activity">
    <reaction evidence="2">
        <text>4-amino-2-methyl-5-(phosphooxymethyl)pyrimidine + ATP = 4-amino-2-methyl-5-(diphosphooxymethyl)pyrimidine + ADP</text>
        <dbReference type="Rhea" id="RHEA:19893"/>
        <dbReference type="ChEBI" id="CHEBI:30616"/>
        <dbReference type="ChEBI" id="CHEBI:57841"/>
        <dbReference type="ChEBI" id="CHEBI:58354"/>
        <dbReference type="ChEBI" id="CHEBI:456216"/>
        <dbReference type="EC" id="2.7.4.7"/>
    </reaction>
</comment>
<evidence type="ECO:0000256" key="6">
    <source>
        <dbReference type="ARBA" id="ARBA00005165"/>
    </source>
</evidence>
<evidence type="ECO:0000256" key="20">
    <source>
        <dbReference type="ARBA" id="ARBA00061559"/>
    </source>
</evidence>
<evidence type="ECO:0000256" key="7">
    <source>
        <dbReference type="ARBA" id="ARBA00022679"/>
    </source>
</evidence>
<dbReference type="PATRIC" id="fig|92706.3.peg.1605"/>
<dbReference type="GO" id="GO:0008972">
    <property type="term" value="F:phosphomethylpyrimidine kinase activity"/>
    <property type="evidence" value="ECO:0007669"/>
    <property type="project" value="UniProtKB-EC"/>
</dbReference>
<evidence type="ECO:0000256" key="13">
    <source>
        <dbReference type="ARBA" id="ARBA00022977"/>
    </source>
</evidence>
<evidence type="ECO:0000256" key="21">
    <source>
        <dbReference type="HAMAP-Rule" id="MF_00097"/>
    </source>
</evidence>
<dbReference type="FunFam" id="3.40.1190.20:FF:000003">
    <property type="entry name" value="Phosphomethylpyrimidine kinase ThiD"/>
    <property type="match status" value="1"/>
</dbReference>
<feature type="domain" description="Thiaminase-2/PQQC" evidence="23">
    <location>
        <begin position="569"/>
        <end position="753"/>
    </location>
</feature>
<dbReference type="NCBIfam" id="TIGR00097">
    <property type="entry name" value="HMP-P_kinase"/>
    <property type="match status" value="1"/>
</dbReference>
<evidence type="ECO:0000256" key="12">
    <source>
        <dbReference type="ARBA" id="ARBA00022842"/>
    </source>
</evidence>
<dbReference type="CDD" id="cd00564">
    <property type="entry name" value="TMP_TenI"/>
    <property type="match status" value="1"/>
</dbReference>
<dbReference type="InterPro" id="IPR004399">
    <property type="entry name" value="HMP/HMP-P_kinase_dom"/>
</dbReference>
<dbReference type="AlphaFoldDB" id="A0A0F6WS16"/>
<evidence type="ECO:0000256" key="19">
    <source>
        <dbReference type="ARBA" id="ARBA00061288"/>
    </source>
</evidence>
<dbReference type="Gene3D" id="3.40.1190.20">
    <property type="match status" value="1"/>
</dbReference>
<evidence type="ECO:0000256" key="15">
    <source>
        <dbReference type="ARBA" id="ARBA00047334"/>
    </source>
</evidence>
<keyword evidence="12 21" id="KW-0460">Magnesium</keyword>
<feature type="binding site" evidence="21">
    <location>
        <position position="174"/>
    </location>
    <ligand>
        <name>2-[(2R,5Z)-2-carboxy-4-methylthiazol-5(2H)-ylidene]ethyl phosphate</name>
        <dbReference type="ChEBI" id="CHEBI:62899"/>
    </ligand>
</feature>
<dbReference type="CDD" id="cd01169">
    <property type="entry name" value="HMPP_kinase"/>
    <property type="match status" value="1"/>
</dbReference>
<dbReference type="EC" id="2.5.1.3" evidence="21"/>
<feature type="binding site" evidence="21">
    <location>
        <begin position="194"/>
        <end position="195"/>
    </location>
    <ligand>
        <name>2-[(2R,5Z)-2-carboxy-4-methylthiazol-5(2H)-ylidene]ethyl phosphate</name>
        <dbReference type="ChEBI" id="CHEBI:62899"/>
    </ligand>
</feature>
<keyword evidence="7 21" id="KW-0808">Transferase</keyword>
<evidence type="ECO:0000256" key="8">
    <source>
        <dbReference type="ARBA" id="ARBA00022723"/>
    </source>
</evidence>
<evidence type="ECO:0000256" key="5">
    <source>
        <dbReference type="ARBA" id="ARBA00004769"/>
    </source>
</evidence>
<dbReference type="InterPro" id="IPR029056">
    <property type="entry name" value="Ribokinase-like"/>
</dbReference>
<dbReference type="InterPro" id="IPR016084">
    <property type="entry name" value="Haem_Oase-like_multi-hlx"/>
</dbReference>
<comment type="function">
    <text evidence="4">Catalyzes the phosphorylation of hydroxymethylpyrimidine phosphate (HMP-P) to HMP-PP, and of HMP to HMP-P.</text>
</comment>
<dbReference type="NCBIfam" id="NF007070">
    <property type="entry name" value="PRK09517.1"/>
    <property type="match status" value="1"/>
</dbReference>
<comment type="catalytic activity">
    <reaction evidence="1">
        <text>4-amino-5-hydroxymethyl-2-methylpyrimidine + ATP = 4-amino-2-methyl-5-(phosphooxymethyl)pyrimidine + ADP + H(+)</text>
        <dbReference type="Rhea" id="RHEA:23096"/>
        <dbReference type="ChEBI" id="CHEBI:15378"/>
        <dbReference type="ChEBI" id="CHEBI:16892"/>
        <dbReference type="ChEBI" id="CHEBI:30616"/>
        <dbReference type="ChEBI" id="CHEBI:58354"/>
        <dbReference type="ChEBI" id="CHEBI:456216"/>
        <dbReference type="EC" id="2.7.1.49"/>
    </reaction>
</comment>
<dbReference type="PANTHER" id="PTHR20858">
    <property type="entry name" value="PHOSPHOMETHYLPYRIMIDINE KINASE"/>
    <property type="match status" value="1"/>
</dbReference>
<keyword evidence="14" id="KW-0511">Multifunctional enzyme</keyword>
<dbReference type="GO" id="GO:0009229">
    <property type="term" value="P:thiamine diphosphate biosynthetic process"/>
    <property type="evidence" value="ECO:0007669"/>
    <property type="project" value="UniProtKB-UniRule"/>
</dbReference>
<evidence type="ECO:0000256" key="18">
    <source>
        <dbReference type="ARBA" id="ARBA00061283"/>
    </source>
</evidence>
<evidence type="ECO:0000256" key="1">
    <source>
        <dbReference type="ARBA" id="ARBA00000151"/>
    </source>
</evidence>
<keyword evidence="10 25" id="KW-0418">Kinase</keyword>
<dbReference type="GO" id="GO:0008902">
    <property type="term" value="F:hydroxymethylpyrimidine kinase activity"/>
    <property type="evidence" value="ECO:0007669"/>
    <property type="project" value="UniProtKB-EC"/>
</dbReference>
<comment type="similarity">
    <text evidence="18">In the N-terminal section; belongs to the thiamine-phosphate synthase family.</text>
</comment>
<dbReference type="GO" id="GO:0005829">
    <property type="term" value="C:cytosol"/>
    <property type="evidence" value="ECO:0007669"/>
    <property type="project" value="TreeGrafter"/>
</dbReference>
<dbReference type="Pfam" id="PF02581">
    <property type="entry name" value="TMP-TENI"/>
    <property type="match status" value="1"/>
</dbReference>
<keyword evidence="13 21" id="KW-0784">Thiamine biosynthesis</keyword>
<dbReference type="InterPro" id="IPR013749">
    <property type="entry name" value="PM/HMP-P_kinase-1"/>
</dbReference>
<keyword evidence="9" id="KW-0547">Nucleotide-binding</keyword>
<feature type="binding site" evidence="21">
    <location>
        <position position="88"/>
    </location>
    <ligand>
        <name>Mg(2+)</name>
        <dbReference type="ChEBI" id="CHEBI:18420"/>
    </ligand>
</feature>
<comment type="function">
    <text evidence="3 21">Condenses 4-methyl-5-(beta-hydroxyethyl)thiazole monophosphate (THZ-P) and 2-methyl-4-amino-5-hydroxymethyl pyrimidine pyrophosphate (HMP-PP) to form thiamine monophosphate (TMP).</text>
</comment>
<sequence>MTDFSLYLVTDPVLGGGPEKVAGIVDSAISGGVSVVQLRDKNSGVEDVRAAARELKELCDARGVALVVNDYLDIAVELGLHLHIGQGDTPYTQARELLPAHLELGLSIENLDQLHAVIAQCAETGVALPDVIGIGPVASTATKPDAAPALGVEGIAEIAAVAQDHGIASVAIGGVGLRNAAELAATPIDGLCVVSEIMTAANPAAAATRLRTAFQPTFLPETQTELSQTELQGAFVNSPSAPRVLSIAGTDPTGGAGIQADLKSIAAGGGYGMCVVTSLVAQNTHGVNTIHTPPLTFLEEQLEAVFSDVTVDAIKLGMLGSADTVDLVASWLGSHEHGPVVLDPVMIATSGDRLLDASAEESLRRLAVHVDVVTPNIPELAVLCDSAPAITMDEAIAQAQGFARTHDTIVIVKGGHLTGTLADNAVVRPDGSVFQVENLRVNTTNSHGTGCSLSASLATRIAAGESVEKALEWSTRWLNEALRHADHLAVGTGNGPVDHGHLARRMTHAAETTPWAHLRTPRLDGATAASFTTPSTVKSPAPRIEPAGPFTRALWEASGDIIADINSSDFITMLGDGTLRRPEFDFYIDQDAQYLAQYSRALARLSSIAPDSHAQIEWAQSAAECLVVEAELHRSYMAGKEVSAPSHITMAYTDFLIARTYTEDYVCGVAAVLPCYWLYAEIGLMLAEQNHDEHPYKDWLNTYSGEEFIAGTRAAIARLENALENAGAEQRVDAARAFLSASVHEREFFDQATRHGWTMVGSS</sequence>
<feature type="binding site" evidence="21">
    <location>
        <position position="143"/>
    </location>
    <ligand>
        <name>4-amino-2-methyl-5-(diphosphooxymethyl)pyrimidine</name>
        <dbReference type="ChEBI" id="CHEBI:57841"/>
    </ligand>
</feature>
<dbReference type="GO" id="GO:0009228">
    <property type="term" value="P:thiamine biosynthetic process"/>
    <property type="evidence" value="ECO:0007669"/>
    <property type="project" value="UniProtKB-KW"/>
</dbReference>
<evidence type="ECO:0000256" key="4">
    <source>
        <dbReference type="ARBA" id="ARBA00003848"/>
    </source>
</evidence>
<evidence type="ECO:0000256" key="16">
    <source>
        <dbReference type="ARBA" id="ARBA00047851"/>
    </source>
</evidence>
<dbReference type="EMBL" id="CP011309">
    <property type="protein sequence ID" value="AKF28967.1"/>
    <property type="molecule type" value="Genomic_DNA"/>
</dbReference>
<dbReference type="SUPFAM" id="SSF53613">
    <property type="entry name" value="Ribokinase-like"/>
    <property type="match status" value="1"/>
</dbReference>